<dbReference type="CDD" id="cd01115">
    <property type="entry name" value="SLC13_permease"/>
    <property type="match status" value="1"/>
</dbReference>
<dbReference type="InterPro" id="IPR004680">
    <property type="entry name" value="Cit_transptr-like_dom"/>
</dbReference>
<feature type="transmembrane region" description="Helical" evidence="7">
    <location>
        <begin position="741"/>
        <end position="762"/>
    </location>
</feature>
<dbReference type="GeneID" id="37006684"/>
<feature type="transmembrane region" description="Helical" evidence="7">
    <location>
        <begin position="456"/>
        <end position="476"/>
    </location>
</feature>
<dbReference type="RefSeq" id="XP_025339998.1">
    <property type="nucleotide sequence ID" value="XM_025485067.1"/>
</dbReference>
<dbReference type="InterPro" id="IPR002634">
    <property type="entry name" value="BolA"/>
</dbReference>
<proteinExistence type="predicted"/>
<feature type="region of interest" description="Disordered" evidence="6">
    <location>
        <begin position="112"/>
        <end position="187"/>
    </location>
</feature>
<dbReference type="STRING" id="45357.A0A2V1AMI4"/>
<evidence type="ECO:0000256" key="7">
    <source>
        <dbReference type="SAM" id="Phobius"/>
    </source>
</evidence>
<gene>
    <name evidence="9" type="ORF">CXQ85_001353</name>
</gene>
<feature type="transmembrane region" description="Helical" evidence="7">
    <location>
        <begin position="625"/>
        <end position="644"/>
    </location>
</feature>
<dbReference type="Gene3D" id="3.30.300.90">
    <property type="entry name" value="BolA-like"/>
    <property type="match status" value="1"/>
</dbReference>
<name>A0A2V1AMI4_9ASCO</name>
<evidence type="ECO:0000259" key="8">
    <source>
        <dbReference type="PROSITE" id="PS51382"/>
    </source>
</evidence>
<keyword evidence="4 7" id="KW-1133">Transmembrane helix</keyword>
<dbReference type="GO" id="GO:0005315">
    <property type="term" value="F:phosphate transmembrane transporter activity"/>
    <property type="evidence" value="ECO:0007669"/>
    <property type="project" value="TreeGrafter"/>
</dbReference>
<evidence type="ECO:0000256" key="1">
    <source>
        <dbReference type="ARBA" id="ARBA00004141"/>
    </source>
</evidence>
<feature type="transmembrane region" description="Helical" evidence="7">
    <location>
        <begin position="768"/>
        <end position="790"/>
    </location>
</feature>
<dbReference type="PANTHER" id="PTHR10283:SF92">
    <property type="entry name" value="LOW-AFFINITY PHOSPHATE TRANSPORTER PHO91"/>
    <property type="match status" value="1"/>
</dbReference>
<dbReference type="Pfam" id="PF03105">
    <property type="entry name" value="SPX"/>
    <property type="match status" value="2"/>
</dbReference>
<dbReference type="PANTHER" id="PTHR10283">
    <property type="entry name" value="SOLUTE CARRIER FAMILY 13 MEMBER"/>
    <property type="match status" value="1"/>
</dbReference>
<dbReference type="Pfam" id="PF01722">
    <property type="entry name" value="BolA"/>
    <property type="match status" value="1"/>
</dbReference>
<dbReference type="Proteomes" id="UP000244309">
    <property type="component" value="Unassembled WGS sequence"/>
</dbReference>
<dbReference type="GO" id="GO:0006797">
    <property type="term" value="P:polyphosphate metabolic process"/>
    <property type="evidence" value="ECO:0007669"/>
    <property type="project" value="TreeGrafter"/>
</dbReference>
<reference evidence="9 10" key="1">
    <citation type="submission" date="2017-12" db="EMBL/GenBank/DDBJ databases">
        <title>Genome Sequence of a Multidrug-Resistant Candida haemulonii Isolate from a Patient with Chronic Leg Ulcers in Israel.</title>
        <authorList>
            <person name="Chow N.A."/>
            <person name="Gade L."/>
            <person name="Batra D."/>
            <person name="Rowe L.A."/>
            <person name="Ben-Ami R."/>
            <person name="Loparev V.N."/>
            <person name="Litvintseva A.P."/>
        </authorList>
    </citation>
    <scope>NUCLEOTIDE SEQUENCE [LARGE SCALE GENOMIC DNA]</scope>
    <source>
        <strain evidence="9 10">B11899</strain>
    </source>
</reference>
<feature type="region of interest" description="Disordered" evidence="6">
    <location>
        <begin position="797"/>
        <end position="828"/>
    </location>
</feature>
<evidence type="ECO:0000256" key="2">
    <source>
        <dbReference type="ARBA" id="ARBA00022448"/>
    </source>
</evidence>
<evidence type="ECO:0000256" key="4">
    <source>
        <dbReference type="ARBA" id="ARBA00022989"/>
    </source>
</evidence>
<feature type="transmembrane region" description="Helical" evidence="7">
    <location>
        <begin position="403"/>
        <end position="436"/>
    </location>
</feature>
<feature type="compositionally biased region" description="Polar residues" evidence="6">
    <location>
        <begin position="801"/>
        <end position="823"/>
    </location>
</feature>
<feature type="transmembrane region" description="Helical" evidence="7">
    <location>
        <begin position="684"/>
        <end position="711"/>
    </location>
</feature>
<accession>A0A2V1AMI4</accession>
<feature type="compositionally biased region" description="Basic and acidic residues" evidence="6">
    <location>
        <begin position="148"/>
        <end position="167"/>
    </location>
</feature>
<feature type="transmembrane region" description="Helical" evidence="7">
    <location>
        <begin position="539"/>
        <end position="561"/>
    </location>
</feature>
<evidence type="ECO:0000256" key="6">
    <source>
        <dbReference type="SAM" id="MobiDB-lite"/>
    </source>
</evidence>
<keyword evidence="2" id="KW-0813">Transport</keyword>
<evidence type="ECO:0000256" key="3">
    <source>
        <dbReference type="ARBA" id="ARBA00022692"/>
    </source>
</evidence>
<comment type="subcellular location">
    <subcellularLocation>
        <location evidence="1">Membrane</location>
        <topology evidence="1">Multi-pass membrane protein</topology>
    </subcellularLocation>
</comment>
<dbReference type="OrthoDB" id="10260443at2759"/>
<feature type="compositionally biased region" description="Acidic residues" evidence="6">
    <location>
        <begin position="129"/>
        <end position="140"/>
    </location>
</feature>
<dbReference type="CDD" id="cd14478">
    <property type="entry name" value="SPX_PHO87_PHO90_like"/>
    <property type="match status" value="1"/>
</dbReference>
<sequence>MKFSHSIQFNAVPEWSSKYISYTTLKKLIYSLQRESLSRRKGDSESGYLIGDDPTHNSDPASVFRAALDSELDKIDDFYAKQEKFLFQSIDDLLEDIDKFNADVDTISLGRKPSKKRQTSRVSGFSDSAMEETNAEEDSDVGAVSLNRDVDETPLHDHESQLVEDYRGPTSPLLGQPSKSYTSLRRKSSIEEPLYPGTSREGIVSDFGPDTTPHLSALSETRVILRKRVIGLYTTVSELKSFIDLNHTGFKKALKKFDKSLETSLKEPYLHELPEKSYIFREGTMANLLERLNTLVKIYALVCNHGDDLELARSELSIHLREHVVWERNTVWRDLIGIERKKQAATAQDSSIAIDEKKGSGVSNFNLSVKNSAMLKLVLITSVTVFLLTFSPFEEAEQKNCFALLVCASLLWATETLPLFVTSLLIPLLVVTLGVLKNEDGSRMDTVSSSKFILSSMWNSVILLLLGGFTLAASLTKYHIAKLLSTWVLSKAGTNPSVVLFTIMAIALFASMWVSNVAAPVLCLSLIQPLLRTLPKGSSFIKALILGIALASNIGGMASPIASPQNMIAIGAMEPQPSWGQWFVISIPVCVLSLALIWIFLLVTFNCNSSNTHLVAIRTIDDRFSAVQVYIVVVSAITIVLWCVASRLEGIFGEMGIIALIPLILFFGPGLLTTEDFNNYPWNIVILAMGGTALGKAVASSGLLETIALSIQSEYTLERRGRPLVIDGKHKTIDDIKGPGLYEYMFDCIYITWFCTILMVLFGSNKAWIVYLVIPGFSLYKLIGIFRSFLLPGRDGPIKPTENTSGKRPQSKRASSVKRSGSETGPVEESIIEKISLSLAPSRLTVKNDSHKHSHHQPMQNAENVKESHFRLEIVSDSFSGKTLPARHRLVYALLEDEFNSKGLHALQMTTRTIQEDEIKQSKQHRK</sequence>
<feature type="transmembrane region" description="Helical" evidence="7">
    <location>
        <begin position="497"/>
        <end position="527"/>
    </location>
</feature>
<dbReference type="PROSITE" id="PS51382">
    <property type="entry name" value="SPX"/>
    <property type="match status" value="1"/>
</dbReference>
<evidence type="ECO:0000256" key="5">
    <source>
        <dbReference type="ARBA" id="ARBA00023136"/>
    </source>
</evidence>
<dbReference type="InterPro" id="IPR036065">
    <property type="entry name" value="BolA-like_sf"/>
</dbReference>
<evidence type="ECO:0000313" key="10">
    <source>
        <dbReference type="Proteomes" id="UP000244309"/>
    </source>
</evidence>
<dbReference type="Pfam" id="PF03600">
    <property type="entry name" value="CitMHS"/>
    <property type="match status" value="1"/>
</dbReference>
<comment type="caution">
    <text evidence="9">The sequence shown here is derived from an EMBL/GenBank/DDBJ whole genome shotgun (WGS) entry which is preliminary data.</text>
</comment>
<protein>
    <recommendedName>
        <fullName evidence="8">SPX domain-containing protein</fullName>
    </recommendedName>
</protein>
<feature type="domain" description="SPX" evidence="8">
    <location>
        <begin position="1"/>
        <end position="271"/>
    </location>
</feature>
<feature type="transmembrane region" description="Helical" evidence="7">
    <location>
        <begin position="582"/>
        <end position="605"/>
    </location>
</feature>
<dbReference type="AlphaFoldDB" id="A0A2V1AMI4"/>
<dbReference type="EMBL" id="PKFO01000001">
    <property type="protein sequence ID" value="PVH19058.1"/>
    <property type="molecule type" value="Genomic_DNA"/>
</dbReference>
<dbReference type="GO" id="GO:0006817">
    <property type="term" value="P:phosphate ion transport"/>
    <property type="evidence" value="ECO:0007669"/>
    <property type="project" value="TreeGrafter"/>
</dbReference>
<feature type="transmembrane region" description="Helical" evidence="7">
    <location>
        <begin position="651"/>
        <end position="672"/>
    </location>
</feature>
<organism evidence="9 10">
    <name type="scientific">Candidozyma haemuli</name>
    <dbReference type="NCBI Taxonomy" id="45357"/>
    <lineage>
        <taxon>Eukaryota</taxon>
        <taxon>Fungi</taxon>
        <taxon>Dikarya</taxon>
        <taxon>Ascomycota</taxon>
        <taxon>Saccharomycotina</taxon>
        <taxon>Pichiomycetes</taxon>
        <taxon>Metschnikowiaceae</taxon>
        <taxon>Candidozyma</taxon>
    </lineage>
</organism>
<dbReference type="InterPro" id="IPR004331">
    <property type="entry name" value="SPX_dom"/>
</dbReference>
<evidence type="ECO:0000313" key="9">
    <source>
        <dbReference type="EMBL" id="PVH19058.1"/>
    </source>
</evidence>
<keyword evidence="5 7" id="KW-0472">Membrane</keyword>
<dbReference type="VEuPathDB" id="FungiDB:CXQ85_001353"/>
<dbReference type="GO" id="GO:0005886">
    <property type="term" value="C:plasma membrane"/>
    <property type="evidence" value="ECO:0007669"/>
    <property type="project" value="TreeGrafter"/>
</dbReference>
<keyword evidence="3 7" id="KW-0812">Transmembrane</keyword>
<keyword evidence="10" id="KW-1185">Reference proteome</keyword>
<dbReference type="SUPFAM" id="SSF82657">
    <property type="entry name" value="BolA-like"/>
    <property type="match status" value="1"/>
</dbReference>